<evidence type="ECO:0000313" key="1">
    <source>
        <dbReference type="EMBL" id="SIQ31139.1"/>
    </source>
</evidence>
<reference evidence="1 2" key="1">
    <citation type="submission" date="2017-01" db="EMBL/GenBank/DDBJ databases">
        <authorList>
            <person name="Mah S.A."/>
            <person name="Swanson W.J."/>
            <person name="Moy G.W."/>
            <person name="Vacquier V.D."/>
        </authorList>
    </citation>
    <scope>NUCLEOTIDE SEQUENCE [LARGE SCALE GENOMIC DNA]</scope>
    <source>
        <strain evidence="1 2">NIO-1016</strain>
    </source>
</reference>
<dbReference type="RefSeq" id="WP_156149404.1">
    <property type="nucleotide sequence ID" value="NZ_FTLX01000002.1"/>
</dbReference>
<dbReference type="Proteomes" id="UP000186385">
    <property type="component" value="Unassembled WGS sequence"/>
</dbReference>
<proteinExistence type="predicted"/>
<protein>
    <recommendedName>
        <fullName evidence="3">XkdX family protein</fullName>
    </recommendedName>
</protein>
<dbReference type="EMBL" id="FTLX01000002">
    <property type="protein sequence ID" value="SIQ31139.1"/>
    <property type="molecule type" value="Genomic_DNA"/>
</dbReference>
<evidence type="ECO:0000313" key="2">
    <source>
        <dbReference type="Proteomes" id="UP000186385"/>
    </source>
</evidence>
<gene>
    <name evidence="1" type="ORF">SAMN05443094_102193</name>
</gene>
<organism evidence="1 2">
    <name type="scientific">Domibacillus enclensis</name>
    <dbReference type="NCBI Taxonomy" id="1017273"/>
    <lineage>
        <taxon>Bacteria</taxon>
        <taxon>Bacillati</taxon>
        <taxon>Bacillota</taxon>
        <taxon>Bacilli</taxon>
        <taxon>Bacillales</taxon>
        <taxon>Bacillaceae</taxon>
        <taxon>Domibacillus</taxon>
    </lineage>
</organism>
<dbReference type="AlphaFoldDB" id="A0A1N6RQT6"/>
<evidence type="ECO:0008006" key="3">
    <source>
        <dbReference type="Google" id="ProtNLM"/>
    </source>
</evidence>
<accession>A0A1N6RQT6</accession>
<name>A0A1N6RQT6_9BACI</name>
<sequence length="52" mass="6139">MLYGELLYKWINRKISVREIYDYVGVTITQREAEDIISTEQNDSGDEDYSSM</sequence>